<protein>
    <recommendedName>
        <fullName evidence="5">Queuine tRNA-ribosyltransferase accessory subunit 2</fullName>
    </recommendedName>
    <alternativeName>
        <fullName evidence="5">Queuine tRNA-ribosyltransferase domain-containing protein 1</fullName>
    </alternativeName>
</protein>
<evidence type="ECO:0000256" key="3">
    <source>
        <dbReference type="ARBA" id="ARBA00022723"/>
    </source>
</evidence>
<evidence type="ECO:0000256" key="1">
    <source>
        <dbReference type="ARBA" id="ARBA00022490"/>
    </source>
</evidence>
<dbReference type="PANTHER" id="PTHR46064:SF1">
    <property type="entry name" value="QUEUINE TRNA-RIBOSYLTRANSFERASE ACCESSORY SUBUNIT 2"/>
    <property type="match status" value="1"/>
</dbReference>
<dbReference type="NCBIfam" id="TIGR00449">
    <property type="entry name" value="tgt_general"/>
    <property type="match status" value="1"/>
</dbReference>
<feature type="binding site" evidence="5">
    <location>
        <position position="329"/>
    </location>
    <ligand>
        <name>Zn(2+)</name>
        <dbReference type="ChEBI" id="CHEBI:29105"/>
    </ligand>
</feature>
<dbReference type="InterPro" id="IPR002616">
    <property type="entry name" value="tRNA_ribo_trans-like"/>
</dbReference>
<comment type="subunit">
    <text evidence="5">Heterodimer of a catalytic subunit and an accessory subunit.</text>
</comment>
<feature type="binding site" evidence="5">
    <location>
        <position position="327"/>
    </location>
    <ligand>
        <name>Zn(2+)</name>
        <dbReference type="ChEBI" id="CHEBI:29105"/>
    </ligand>
</feature>
<gene>
    <name evidence="7" type="primary">EOG090X08JG</name>
</gene>
<dbReference type="InterPro" id="IPR028592">
    <property type="entry name" value="QTRTD1"/>
</dbReference>
<evidence type="ECO:0000259" key="6">
    <source>
        <dbReference type="Pfam" id="PF01702"/>
    </source>
</evidence>
<comment type="cofactor">
    <cofactor evidence="5">
        <name>Zn(2+)</name>
        <dbReference type="ChEBI" id="CHEBI:29105"/>
    </cofactor>
    <text evidence="5">Binds 1 zinc ion per subunit.</text>
</comment>
<dbReference type="Pfam" id="PF01702">
    <property type="entry name" value="TGT"/>
    <property type="match status" value="1"/>
</dbReference>
<name>A0A9N6WRA7_9CRUS</name>
<dbReference type="InterPro" id="IPR050852">
    <property type="entry name" value="Queuine_tRNA-ribosyltrfase"/>
</dbReference>
<keyword evidence="4 5" id="KW-0862">Zinc</keyword>
<comment type="subcellular location">
    <subcellularLocation>
        <location evidence="5">Cytoplasm</location>
    </subcellularLocation>
</comment>
<comment type="function">
    <text evidence="5">Non-catalytic subunit of the queuine tRNA-ribosyltransferase (TGT) that catalyzes the base-exchange of a guanine (G) residue with queuine (Q) at position 34 (anticodon wobble position) in tRNAs with GU(N) anticodons (tRNA-Asp, -Asn, -His and -Tyr), resulting in the hypermodified nucleoside queuosine (7-(((4,5-cis-dihydroxy-2-cyclopenten-1-yl)amino)methyl)-7-deazaguanosine).</text>
</comment>
<reference evidence="7" key="1">
    <citation type="submission" date="2021-04" db="EMBL/GenBank/DDBJ databases">
        <authorList>
            <person name="Cornetti L."/>
        </authorList>
    </citation>
    <scope>NUCLEOTIDE SEQUENCE</scope>
</reference>
<accession>A0A9N6WRA7</accession>
<dbReference type="PANTHER" id="PTHR46064">
    <property type="entry name" value="QUEUINE TRNA-RIBOSYLTRANSFERASE ACCESSORY SUBUNIT 2"/>
    <property type="match status" value="1"/>
</dbReference>
<organism evidence="7">
    <name type="scientific">Lynceus sp. MCZ IZ 141354</name>
    <dbReference type="NCBI Taxonomy" id="1930659"/>
    <lineage>
        <taxon>Eukaryota</taxon>
        <taxon>Metazoa</taxon>
        <taxon>Ecdysozoa</taxon>
        <taxon>Arthropoda</taxon>
        <taxon>Crustacea</taxon>
        <taxon>Branchiopoda</taxon>
        <taxon>Diplostraca</taxon>
        <taxon>Laevicaudata</taxon>
        <taxon>Lynceidae</taxon>
        <taxon>Lynceus</taxon>
    </lineage>
</organism>
<evidence type="ECO:0000256" key="5">
    <source>
        <dbReference type="HAMAP-Rule" id="MF_03043"/>
    </source>
</evidence>
<dbReference type="Gene3D" id="3.20.20.105">
    <property type="entry name" value="Queuine tRNA-ribosyltransferase-like"/>
    <property type="match status" value="1"/>
</dbReference>
<dbReference type="InterPro" id="IPR036511">
    <property type="entry name" value="TGT-like_sf"/>
</dbReference>
<dbReference type="HAMAP" id="MF_03043">
    <property type="entry name" value="QTRT2"/>
    <property type="match status" value="1"/>
</dbReference>
<keyword evidence="2 5" id="KW-0819">tRNA processing</keyword>
<dbReference type="GO" id="GO:0005737">
    <property type="term" value="C:cytoplasm"/>
    <property type="evidence" value="ECO:0007669"/>
    <property type="project" value="UniProtKB-SubCell"/>
</dbReference>
<feature type="binding site" evidence="5">
    <location>
        <position position="332"/>
    </location>
    <ligand>
        <name>Zn(2+)</name>
        <dbReference type="ChEBI" id="CHEBI:29105"/>
    </ligand>
</feature>
<proteinExistence type="inferred from homology"/>
<dbReference type="AlphaFoldDB" id="A0A9N6WRA7"/>
<feature type="binding site" evidence="5">
    <location>
        <position position="358"/>
    </location>
    <ligand>
        <name>Zn(2+)</name>
        <dbReference type="ChEBI" id="CHEBI:29105"/>
    </ligand>
</feature>
<dbReference type="GO" id="GO:0006400">
    <property type="term" value="P:tRNA modification"/>
    <property type="evidence" value="ECO:0007669"/>
    <property type="project" value="InterPro"/>
</dbReference>
<dbReference type="SUPFAM" id="SSF51713">
    <property type="entry name" value="tRNA-guanine transglycosylase"/>
    <property type="match status" value="1"/>
</dbReference>
<keyword evidence="3 5" id="KW-0479">Metal-binding</keyword>
<evidence type="ECO:0000256" key="4">
    <source>
        <dbReference type="ARBA" id="ARBA00022833"/>
    </source>
</evidence>
<dbReference type="GO" id="GO:0046872">
    <property type="term" value="F:metal ion binding"/>
    <property type="evidence" value="ECO:0007669"/>
    <property type="project" value="UniProtKB-KW"/>
</dbReference>
<feature type="domain" description="tRNA-guanine(15) transglycosylase-like" evidence="6">
    <location>
        <begin position="13"/>
        <end position="377"/>
    </location>
</feature>
<evidence type="ECO:0000313" key="7">
    <source>
        <dbReference type="EMBL" id="CAG4645622.1"/>
    </source>
</evidence>
<sequence length="379" mass="42614">MKFSVTHISKSSGRLCSISDLKNGACMETPMLLMHTRGGAIPNLSFDLLQRVTKEPLVLQMPFVNFAEHTDSIRESGRGIAEFCGLKEYITYLTVQDPGIAFPRGYNDTSGISIWPKGGRKQIDVHSYMESVAALKPSFYQLLSDSDTDFDSSKKRTTKAVDRTLDYLETTLEILPKFKDLENVPIIGCIEGGYNIKERQRCVETLASCSQILGFVFNGFHANGPSADDLKWENVEPVIKETIKLLPEDKLRIFPGPVKPELVTKLITAGIDVFDSTYAVIKAEKGVALTFSFGQKKVPNDDEGSKAELSLTEKQFFDDFQPLLANCACYTCKNFTRAYLHHLVQLGELLAPILLTIHNLHHYLEFFQSIRNEIREKKE</sequence>
<dbReference type="EMBL" id="OC988967">
    <property type="protein sequence ID" value="CAG4645622.1"/>
    <property type="molecule type" value="Genomic_DNA"/>
</dbReference>
<evidence type="ECO:0000256" key="2">
    <source>
        <dbReference type="ARBA" id="ARBA00022694"/>
    </source>
</evidence>
<keyword evidence="1 5" id="KW-0963">Cytoplasm</keyword>
<dbReference type="GO" id="GO:0008479">
    <property type="term" value="F:tRNA-guanosine(34) queuine transglycosylase activity"/>
    <property type="evidence" value="ECO:0007669"/>
    <property type="project" value="UniProtKB-UniRule"/>
</dbReference>
<comment type="similarity">
    <text evidence="5">Belongs to the queuine tRNA-ribosyltransferase family. QTRT2 subfamily.</text>
</comment>